<dbReference type="AlphaFoldDB" id="F2LUB8"/>
<dbReference type="KEGG" id="hmr:Hipma_0472"/>
<keyword evidence="3" id="KW-1185">Reference proteome</keyword>
<dbReference type="Proteomes" id="UP000008139">
    <property type="component" value="Chromosome"/>
</dbReference>
<dbReference type="InParanoid" id="F2LUB8"/>
<keyword evidence="1" id="KW-0472">Membrane</keyword>
<feature type="transmembrane region" description="Helical" evidence="1">
    <location>
        <begin position="105"/>
        <end position="122"/>
    </location>
</feature>
<sequence length="159" mass="18165">MQKEILSPNPLVGFLLVFVFALFGAQIINFIYITPFILPFLLLLFSVDFALRLEKPEGFHLGGFIFGFISDVLIFKHFFILCVLFPVGISLTARLIEYLQFNRNHVFLGLSLVYALFVYYIGSPIAVSVFSALMSLFFVFILDFIFLKIMKKGINAEAR</sequence>
<keyword evidence="1" id="KW-1133">Transmembrane helix</keyword>
<feature type="transmembrane region" description="Helical" evidence="1">
    <location>
        <begin position="12"/>
        <end position="45"/>
    </location>
</feature>
<evidence type="ECO:0000256" key="1">
    <source>
        <dbReference type="SAM" id="Phobius"/>
    </source>
</evidence>
<proteinExistence type="predicted"/>
<evidence type="ECO:0008006" key="4">
    <source>
        <dbReference type="Google" id="ProtNLM"/>
    </source>
</evidence>
<evidence type="ECO:0000313" key="3">
    <source>
        <dbReference type="Proteomes" id="UP000008139"/>
    </source>
</evidence>
<dbReference type="STRING" id="760142.Hipma_0472"/>
<accession>F2LUB8</accession>
<keyword evidence="1" id="KW-0812">Transmembrane</keyword>
<dbReference type="eggNOG" id="ENOG503004X">
    <property type="taxonomic scope" value="Bacteria"/>
</dbReference>
<organism evidence="2 3">
    <name type="scientific">Hippea maritima (strain ATCC 700847 / DSM 10411 / MH2)</name>
    <dbReference type="NCBI Taxonomy" id="760142"/>
    <lineage>
        <taxon>Bacteria</taxon>
        <taxon>Pseudomonadati</taxon>
        <taxon>Campylobacterota</taxon>
        <taxon>Desulfurellia</taxon>
        <taxon>Desulfurellales</taxon>
        <taxon>Hippeaceae</taxon>
        <taxon>Hippea</taxon>
    </lineage>
</organism>
<dbReference type="OrthoDB" id="9911568at2"/>
<evidence type="ECO:0000313" key="2">
    <source>
        <dbReference type="EMBL" id="AEA33444.1"/>
    </source>
</evidence>
<dbReference type="HOGENOM" id="CLU_1658415_0_0_7"/>
<feature type="transmembrane region" description="Helical" evidence="1">
    <location>
        <begin position="128"/>
        <end position="149"/>
    </location>
</feature>
<dbReference type="EMBL" id="CP002606">
    <property type="protein sequence ID" value="AEA33444.1"/>
    <property type="molecule type" value="Genomic_DNA"/>
</dbReference>
<feature type="transmembrane region" description="Helical" evidence="1">
    <location>
        <begin position="65"/>
        <end position="93"/>
    </location>
</feature>
<name>F2LUB8_HIPMA</name>
<reference evidence="3" key="2">
    <citation type="submission" date="2011-03" db="EMBL/GenBank/DDBJ databases">
        <title>The complete genome of Hippea maritima DSM 10411.</title>
        <authorList>
            <consortium name="US DOE Joint Genome Institute (JGI-PGF)"/>
            <person name="Lucas S."/>
            <person name="Copeland A."/>
            <person name="Lapidus A."/>
            <person name="Bruce D."/>
            <person name="Goodwin L."/>
            <person name="Pitluck S."/>
            <person name="Peters L."/>
            <person name="Kyrpides N."/>
            <person name="Mavromatis K."/>
            <person name="Pagani I."/>
            <person name="Ivanova N."/>
            <person name="Mikhailova N."/>
            <person name="Lu M."/>
            <person name="Detter J.C."/>
            <person name="Tapia R."/>
            <person name="Han C."/>
            <person name="Land M."/>
            <person name="Hauser L."/>
            <person name="Markowitz V."/>
            <person name="Cheng J.-F."/>
            <person name="Hugenholtz P."/>
            <person name="Woyke T."/>
            <person name="Wu D."/>
            <person name="Spring S."/>
            <person name="Schroeder M."/>
            <person name="Brambilla E."/>
            <person name="Klenk H.-P."/>
            <person name="Eisen J.A."/>
        </authorList>
    </citation>
    <scope>NUCLEOTIDE SEQUENCE [LARGE SCALE GENOMIC DNA]</scope>
    <source>
        <strain evidence="3">ATCC 700847 / DSM 10411 / MH2</strain>
    </source>
</reference>
<reference evidence="2 3" key="1">
    <citation type="journal article" date="2011" name="Stand. Genomic Sci.">
        <title>Complete genome sequence of the thermophilic sulfur-reducer Hippea maritima type strain (MH(2)).</title>
        <authorList>
            <person name="Huntemann M."/>
            <person name="Lu M."/>
            <person name="Nolan M."/>
            <person name="Lapidus A."/>
            <person name="Lucas S."/>
            <person name="Hammon N."/>
            <person name="Deshpande S."/>
            <person name="Cheng J.F."/>
            <person name="Tapia R."/>
            <person name="Han C."/>
            <person name="Goodwin L."/>
            <person name="Pitluck S."/>
            <person name="Liolios K."/>
            <person name="Pagani I."/>
            <person name="Ivanova N."/>
            <person name="Ovchinikova G."/>
            <person name="Pati A."/>
            <person name="Chen A."/>
            <person name="Palaniappan K."/>
            <person name="Land M."/>
            <person name="Hauser L."/>
            <person name="Jeffries C.D."/>
            <person name="Detter J.C."/>
            <person name="Brambilla E.M."/>
            <person name="Rohde M."/>
            <person name="Spring S."/>
            <person name="Goker M."/>
            <person name="Woyke T."/>
            <person name="Bristow J."/>
            <person name="Eisen J.A."/>
            <person name="Markowitz V."/>
            <person name="Hugenholtz P."/>
            <person name="Kyrpides N.C."/>
            <person name="Klenk H.P."/>
            <person name="Mavromatis K."/>
        </authorList>
    </citation>
    <scope>NUCLEOTIDE SEQUENCE [LARGE SCALE GENOMIC DNA]</scope>
    <source>
        <strain evidence="3">ATCC 700847 / DSM 10411 / MH2</strain>
    </source>
</reference>
<gene>
    <name evidence="2" type="ordered locus">Hipma_0472</name>
</gene>
<protein>
    <recommendedName>
        <fullName evidence="4">Rod shape-determining protein MreD</fullName>
    </recommendedName>
</protein>
<dbReference type="RefSeq" id="WP_013681485.1">
    <property type="nucleotide sequence ID" value="NC_015318.1"/>
</dbReference>